<dbReference type="PROSITE" id="PS50835">
    <property type="entry name" value="IG_LIKE"/>
    <property type="match status" value="1"/>
</dbReference>
<dbReference type="PANTHER" id="PTHR21063">
    <property type="entry name" value="LFA-3"/>
    <property type="match status" value="1"/>
</dbReference>
<feature type="signal peptide" evidence="2">
    <location>
        <begin position="1"/>
        <end position="21"/>
    </location>
</feature>
<dbReference type="InterPro" id="IPR007110">
    <property type="entry name" value="Ig-like_dom"/>
</dbReference>
<evidence type="ECO:0000259" key="3">
    <source>
        <dbReference type="PROSITE" id="PS50835"/>
    </source>
</evidence>
<organism evidence="4 5">
    <name type="scientific">Cyprinus carpio carpio</name>
    <dbReference type="NCBI Taxonomy" id="630221"/>
    <lineage>
        <taxon>Eukaryota</taxon>
        <taxon>Metazoa</taxon>
        <taxon>Chordata</taxon>
        <taxon>Craniata</taxon>
        <taxon>Vertebrata</taxon>
        <taxon>Euteleostomi</taxon>
        <taxon>Actinopterygii</taxon>
        <taxon>Neopterygii</taxon>
        <taxon>Teleostei</taxon>
        <taxon>Ostariophysi</taxon>
        <taxon>Cypriniformes</taxon>
        <taxon>Cyprinidae</taxon>
        <taxon>Cyprininae</taxon>
        <taxon>Cyprinus</taxon>
    </lineage>
</organism>
<feature type="transmembrane region" description="Helical" evidence="1">
    <location>
        <begin position="253"/>
        <end position="275"/>
    </location>
</feature>
<proteinExistence type="predicted"/>
<feature type="chain" id="PRO_5039934833" description="Ig-like domain-containing protein" evidence="2">
    <location>
        <begin position="22"/>
        <end position="291"/>
    </location>
</feature>
<dbReference type="Proteomes" id="UP001108240">
    <property type="component" value="Unplaced"/>
</dbReference>
<dbReference type="GeneTree" id="ENSGT01050000244806"/>
<dbReference type="AlphaFoldDB" id="A0A9J8A7B7"/>
<sequence>MSISMWFFIVFLISMEDLVNGGWDELKTVMEREALTLQTGIPELKGDDETMWLFTSGSQTTRIAQMYRSKVWIHKRLADRLQLDYQTGSLTIWNISVSESGLYKLALTINDFISRKTFRVDVYAPVSVPVINGGLLVSANHVQAPVSVPVITGGSLVSAHHSVEIPNREFCSVFCSVKNDRDVSISWYKGGEIVNQNSNPDLSINLSLPLDLHYNDPETYSCTAVNPVSNKSVRLHKKEICPPQEDCLDHCGVTEALVCLVLSGLVGIAAVLFLVEHLRFCSSQKRAASSV</sequence>
<evidence type="ECO:0000256" key="2">
    <source>
        <dbReference type="SAM" id="SignalP"/>
    </source>
</evidence>
<dbReference type="InterPro" id="IPR013783">
    <property type="entry name" value="Ig-like_fold"/>
</dbReference>
<keyword evidence="1" id="KW-0812">Transmembrane</keyword>
<reference evidence="4" key="2">
    <citation type="submission" date="2025-09" db="UniProtKB">
        <authorList>
            <consortium name="Ensembl"/>
        </authorList>
    </citation>
    <scope>IDENTIFICATION</scope>
</reference>
<keyword evidence="2" id="KW-0732">Signal</keyword>
<feature type="domain" description="Ig-like" evidence="3">
    <location>
        <begin position="149"/>
        <end position="234"/>
    </location>
</feature>
<protein>
    <recommendedName>
        <fullName evidence="3">Ig-like domain-containing protein</fullName>
    </recommendedName>
</protein>
<keyword evidence="1" id="KW-1133">Transmembrane helix</keyword>
<accession>A0A9J8A7B7</accession>
<dbReference type="Ensembl" id="ENSCCRT00000140824.1">
    <property type="protein sequence ID" value="ENSCCRP00000138561.1"/>
    <property type="gene ID" value="ENSCCRG00000041010.2"/>
</dbReference>
<dbReference type="InterPro" id="IPR036179">
    <property type="entry name" value="Ig-like_dom_sf"/>
</dbReference>
<keyword evidence="1" id="KW-0472">Membrane</keyword>
<dbReference type="Gene3D" id="2.60.40.10">
    <property type="entry name" value="Immunoglobulins"/>
    <property type="match status" value="2"/>
</dbReference>
<dbReference type="SUPFAM" id="SSF48726">
    <property type="entry name" value="Immunoglobulin"/>
    <property type="match status" value="2"/>
</dbReference>
<evidence type="ECO:0000313" key="4">
    <source>
        <dbReference type="Ensembl" id="ENSCCRP00000138561.1"/>
    </source>
</evidence>
<evidence type="ECO:0000256" key="1">
    <source>
        <dbReference type="SAM" id="Phobius"/>
    </source>
</evidence>
<reference evidence="4" key="1">
    <citation type="submission" date="2025-08" db="UniProtKB">
        <authorList>
            <consortium name="Ensembl"/>
        </authorList>
    </citation>
    <scope>IDENTIFICATION</scope>
</reference>
<dbReference type="PANTHER" id="PTHR21063:SF4">
    <property type="entry name" value="CD48 ANTIGEN-RELATED"/>
    <property type="match status" value="1"/>
</dbReference>
<evidence type="ECO:0000313" key="5">
    <source>
        <dbReference type="Proteomes" id="UP001108240"/>
    </source>
</evidence>
<name>A0A9J8A7B7_CYPCA</name>
<keyword evidence="5" id="KW-1185">Reference proteome</keyword>
<dbReference type="CDD" id="cd00096">
    <property type="entry name" value="Ig"/>
    <property type="match status" value="1"/>
</dbReference>
<dbReference type="Pfam" id="PF13895">
    <property type="entry name" value="Ig_2"/>
    <property type="match status" value="1"/>
</dbReference>